<proteinExistence type="predicted"/>
<comment type="caution">
    <text evidence="1">The sequence shown here is derived from an EMBL/GenBank/DDBJ whole genome shotgun (WGS) entry which is preliminary data.</text>
</comment>
<organism evidence="1 2">
    <name type="scientific">Armillaria novae-zelandiae</name>
    <dbReference type="NCBI Taxonomy" id="153914"/>
    <lineage>
        <taxon>Eukaryota</taxon>
        <taxon>Fungi</taxon>
        <taxon>Dikarya</taxon>
        <taxon>Basidiomycota</taxon>
        <taxon>Agaricomycotina</taxon>
        <taxon>Agaricomycetes</taxon>
        <taxon>Agaricomycetidae</taxon>
        <taxon>Agaricales</taxon>
        <taxon>Marasmiineae</taxon>
        <taxon>Physalacriaceae</taxon>
        <taxon>Armillaria</taxon>
    </lineage>
</organism>
<evidence type="ECO:0000313" key="2">
    <source>
        <dbReference type="Proteomes" id="UP001175227"/>
    </source>
</evidence>
<evidence type="ECO:0000313" key="1">
    <source>
        <dbReference type="EMBL" id="KAK0480350.1"/>
    </source>
</evidence>
<reference evidence="1" key="1">
    <citation type="submission" date="2023-06" db="EMBL/GenBank/DDBJ databases">
        <authorList>
            <consortium name="Lawrence Berkeley National Laboratory"/>
            <person name="Ahrendt S."/>
            <person name="Sahu N."/>
            <person name="Indic B."/>
            <person name="Wong-Bajracharya J."/>
            <person name="Merenyi Z."/>
            <person name="Ke H.-M."/>
            <person name="Monk M."/>
            <person name="Kocsube S."/>
            <person name="Drula E."/>
            <person name="Lipzen A."/>
            <person name="Balint B."/>
            <person name="Henrissat B."/>
            <person name="Andreopoulos B."/>
            <person name="Martin F.M."/>
            <person name="Harder C.B."/>
            <person name="Rigling D."/>
            <person name="Ford K.L."/>
            <person name="Foster G.D."/>
            <person name="Pangilinan J."/>
            <person name="Papanicolaou A."/>
            <person name="Barry K."/>
            <person name="LaButti K."/>
            <person name="Viragh M."/>
            <person name="Koriabine M."/>
            <person name="Yan M."/>
            <person name="Riley R."/>
            <person name="Champramary S."/>
            <person name="Plett K.L."/>
            <person name="Tsai I.J."/>
            <person name="Slot J."/>
            <person name="Sipos G."/>
            <person name="Plett J."/>
            <person name="Nagy L.G."/>
            <person name="Grigoriev I.V."/>
        </authorList>
    </citation>
    <scope>NUCLEOTIDE SEQUENCE</scope>
    <source>
        <strain evidence="1">ICMP 16352</strain>
    </source>
</reference>
<sequence>MSWLLGLADLGGSSSRKRFVATCCYVTRHLCLGSGHASSFNYLRNCSLNVRSLRRATDGATLGKDVSSFGNKRMILVAWHSHLFTAFFDKGGKTASRFLLDSPVTSAAYGPKEA</sequence>
<dbReference type="Proteomes" id="UP001175227">
    <property type="component" value="Unassembled WGS sequence"/>
</dbReference>
<gene>
    <name evidence="1" type="ORF">IW261DRAFT_1593497</name>
</gene>
<dbReference type="EMBL" id="JAUEPR010000010">
    <property type="protein sequence ID" value="KAK0480350.1"/>
    <property type="molecule type" value="Genomic_DNA"/>
</dbReference>
<name>A0AA39PAK4_9AGAR</name>
<protein>
    <submittedName>
        <fullName evidence="1">Uncharacterized protein</fullName>
    </submittedName>
</protein>
<keyword evidence="2" id="KW-1185">Reference proteome</keyword>
<dbReference type="AlphaFoldDB" id="A0AA39PAK4"/>
<accession>A0AA39PAK4</accession>